<feature type="region of interest" description="Disordered" evidence="1">
    <location>
        <begin position="183"/>
        <end position="229"/>
    </location>
</feature>
<reference evidence="2" key="1">
    <citation type="journal article" date="2019" name="BMC Genomics">
        <title>A new reference genome for Sorghum bicolor reveals high levels of sequence similarity between sweet and grain genotypes: implications for the genetics of sugar metabolism.</title>
        <authorList>
            <person name="Cooper E.A."/>
            <person name="Brenton Z.W."/>
            <person name="Flinn B.S."/>
            <person name="Jenkins J."/>
            <person name="Shu S."/>
            <person name="Flowers D."/>
            <person name="Luo F."/>
            <person name="Wang Y."/>
            <person name="Xia P."/>
            <person name="Barry K."/>
            <person name="Daum C."/>
            <person name="Lipzen A."/>
            <person name="Yoshinaga Y."/>
            <person name="Schmutz J."/>
            <person name="Saski C."/>
            <person name="Vermerris W."/>
            <person name="Kresovich S."/>
        </authorList>
    </citation>
    <scope>NUCLEOTIDE SEQUENCE</scope>
</reference>
<evidence type="ECO:0000256" key="1">
    <source>
        <dbReference type="SAM" id="MobiDB-lite"/>
    </source>
</evidence>
<evidence type="ECO:0008006" key="4">
    <source>
        <dbReference type="Google" id="ProtNLM"/>
    </source>
</evidence>
<evidence type="ECO:0000313" key="2">
    <source>
        <dbReference type="EMBL" id="KAG0538362.1"/>
    </source>
</evidence>
<accession>A0A921UN52</accession>
<gene>
    <name evidence="2" type="ORF">BDA96_03G229400</name>
</gene>
<evidence type="ECO:0000313" key="3">
    <source>
        <dbReference type="Proteomes" id="UP000807115"/>
    </source>
</evidence>
<dbReference type="Proteomes" id="UP000807115">
    <property type="component" value="Chromosome 3"/>
</dbReference>
<sequence>MSSDFQYPGPTPRQYQIITRFICQDEEPLSSFRVVLLAYSGCTLQPSVYSSDTGGWSALLSQKWTSRRGQPTVPYQANLHSRGDDGVDRWVLDRVLRLELEGELERLYLGTPYCPHKLSVLAVRDGYVYFATSEMLHDPERPCWFMSLCLATMEVEKMFERRYDGDADAFFMPWPPCLLAKPRPRPCPAPPRPRTTAVAPRRGGGPAPLRPGEHGEHEDRRSPAPWSPEEDAKVKAYIEEHDTGGNWIALLQKIDRWRTWIFVVDFDVPMLINVQSAAHLLDRHVKDIVTESDQCSIEEFIPLLRERLNVLNPYVRQFLVGWITVLQCF</sequence>
<dbReference type="GO" id="GO:0070772">
    <property type="term" value="C:PAS complex"/>
    <property type="evidence" value="ECO:0007669"/>
    <property type="project" value="InterPro"/>
</dbReference>
<dbReference type="CDD" id="cd00167">
    <property type="entry name" value="SANT"/>
    <property type="match status" value="1"/>
</dbReference>
<feature type="compositionally biased region" description="Basic and acidic residues" evidence="1">
    <location>
        <begin position="211"/>
        <end position="222"/>
    </location>
</feature>
<reference evidence="2" key="2">
    <citation type="submission" date="2020-10" db="EMBL/GenBank/DDBJ databases">
        <authorList>
            <person name="Cooper E.A."/>
            <person name="Brenton Z.W."/>
            <person name="Flinn B.S."/>
            <person name="Jenkins J."/>
            <person name="Shu S."/>
            <person name="Flowers D."/>
            <person name="Luo F."/>
            <person name="Wang Y."/>
            <person name="Xia P."/>
            <person name="Barry K."/>
            <person name="Daum C."/>
            <person name="Lipzen A."/>
            <person name="Yoshinaga Y."/>
            <person name="Schmutz J."/>
            <person name="Saski C."/>
            <person name="Vermerris W."/>
            <person name="Kresovich S."/>
        </authorList>
    </citation>
    <scope>NUCLEOTIDE SEQUENCE</scope>
</reference>
<comment type="caution">
    <text evidence="2">The sequence shown here is derived from an EMBL/GenBank/DDBJ whole genome shotgun (WGS) entry which is preliminary data.</text>
</comment>
<dbReference type="AlphaFoldDB" id="A0A921UN52"/>
<organism evidence="2 3">
    <name type="scientific">Sorghum bicolor</name>
    <name type="common">Sorghum</name>
    <name type="synonym">Sorghum vulgare</name>
    <dbReference type="NCBI Taxonomy" id="4558"/>
    <lineage>
        <taxon>Eukaryota</taxon>
        <taxon>Viridiplantae</taxon>
        <taxon>Streptophyta</taxon>
        <taxon>Embryophyta</taxon>
        <taxon>Tracheophyta</taxon>
        <taxon>Spermatophyta</taxon>
        <taxon>Magnoliopsida</taxon>
        <taxon>Liliopsida</taxon>
        <taxon>Poales</taxon>
        <taxon>Poaceae</taxon>
        <taxon>PACMAD clade</taxon>
        <taxon>Panicoideae</taxon>
        <taxon>Andropogonodae</taxon>
        <taxon>Andropogoneae</taxon>
        <taxon>Sorghinae</taxon>
        <taxon>Sorghum</taxon>
    </lineage>
</organism>
<dbReference type="GO" id="GO:0006661">
    <property type="term" value="P:phosphatidylinositol biosynthetic process"/>
    <property type="evidence" value="ECO:0007669"/>
    <property type="project" value="InterPro"/>
</dbReference>
<name>A0A921UN52_SORBI</name>
<dbReference type="InterPro" id="IPR001005">
    <property type="entry name" value="SANT/Myb"/>
</dbReference>
<dbReference type="InterPro" id="IPR026825">
    <property type="entry name" value="Vac14"/>
</dbReference>
<protein>
    <recommendedName>
        <fullName evidence="4">DUF1618 domain-containing protein</fullName>
    </recommendedName>
</protein>
<proteinExistence type="predicted"/>
<dbReference type="PANTHER" id="PTHR16023">
    <property type="entry name" value="TAX1 BINDING PROTEIN-RELATED"/>
    <property type="match status" value="1"/>
</dbReference>
<dbReference type="EMBL" id="CM027682">
    <property type="protein sequence ID" value="KAG0538362.1"/>
    <property type="molecule type" value="Genomic_DNA"/>
</dbReference>
<dbReference type="PANTHER" id="PTHR16023:SF0">
    <property type="entry name" value="PROTEIN VAC14 HOMOLOG"/>
    <property type="match status" value="1"/>
</dbReference>